<feature type="compositionally biased region" description="Polar residues" evidence="1">
    <location>
        <begin position="114"/>
        <end position="137"/>
    </location>
</feature>
<accession>A0A9Q3DTM9</accession>
<keyword evidence="3" id="KW-1185">Reference proteome</keyword>
<feature type="region of interest" description="Disordered" evidence="1">
    <location>
        <begin position="301"/>
        <end position="357"/>
    </location>
</feature>
<dbReference type="EMBL" id="AVOT02021512">
    <property type="protein sequence ID" value="MBW0510376.1"/>
    <property type="molecule type" value="Genomic_DNA"/>
</dbReference>
<sequence length="409" mass="46857">MSRMRPTIHSSSTNSYGWYGPARPPPNPRQSSHNTGLVDSSLLPTHKLDNGRREYRHGAFPQATRPYAEDYSLHRESLGRHEPSDTSPQPYRREYYSSPRLNDSLRKKHYQEDPLSSKSQSISSNRFETANSNNLEESQGDRGVYKLGRQRPISDNNTADHYLSDSGQVEDIQQDKPPTQPEDQGIWTWNSLKKTVWGESNTTAKNSDENQASDGQTEQGGQDYHNTLWGRLANVGSSIQKKINGDEGYASDASDYEGESHLIRIMKRYHTEKAESKDDLPDWLFSEAELNAINIENVGRKNIDRSERNQERRQEQNRPSGLKDSFDSVNFQRSSSPRTKQSFDSGYGSSASSLKSREARYRFVEDEHVRRTHFGRNRLNDYPGGTGAHQHVMMKNLHNPHSPNRYMYD</sequence>
<name>A0A9Q3DTM9_9BASI</name>
<gene>
    <name evidence="2" type="ORF">O181_050091</name>
</gene>
<feature type="compositionally biased region" description="Basic and acidic residues" evidence="1">
    <location>
        <begin position="46"/>
        <end position="57"/>
    </location>
</feature>
<feature type="compositionally biased region" description="Polar residues" evidence="1">
    <location>
        <begin position="201"/>
        <end position="220"/>
    </location>
</feature>
<protein>
    <submittedName>
        <fullName evidence="2">Uncharacterized protein</fullName>
    </submittedName>
</protein>
<feature type="compositionally biased region" description="Basic and acidic residues" evidence="1">
    <location>
        <begin position="67"/>
        <end position="84"/>
    </location>
</feature>
<organism evidence="2 3">
    <name type="scientific">Austropuccinia psidii MF-1</name>
    <dbReference type="NCBI Taxonomy" id="1389203"/>
    <lineage>
        <taxon>Eukaryota</taxon>
        <taxon>Fungi</taxon>
        <taxon>Dikarya</taxon>
        <taxon>Basidiomycota</taxon>
        <taxon>Pucciniomycotina</taxon>
        <taxon>Pucciniomycetes</taxon>
        <taxon>Pucciniales</taxon>
        <taxon>Sphaerophragmiaceae</taxon>
        <taxon>Austropuccinia</taxon>
    </lineage>
</organism>
<feature type="compositionally biased region" description="Polar residues" evidence="1">
    <location>
        <begin position="327"/>
        <end position="340"/>
    </location>
</feature>
<feature type="region of interest" description="Disordered" evidence="1">
    <location>
        <begin position="1"/>
        <end position="163"/>
    </location>
</feature>
<evidence type="ECO:0000313" key="3">
    <source>
        <dbReference type="Proteomes" id="UP000765509"/>
    </source>
</evidence>
<comment type="caution">
    <text evidence="2">The sequence shown here is derived from an EMBL/GenBank/DDBJ whole genome shotgun (WGS) entry which is preliminary data.</text>
</comment>
<dbReference type="Proteomes" id="UP000765509">
    <property type="component" value="Unassembled WGS sequence"/>
</dbReference>
<feature type="region of interest" description="Disordered" evidence="1">
    <location>
        <begin position="201"/>
        <end position="224"/>
    </location>
</feature>
<evidence type="ECO:0000313" key="2">
    <source>
        <dbReference type="EMBL" id="MBW0510376.1"/>
    </source>
</evidence>
<dbReference type="OrthoDB" id="2507746at2759"/>
<feature type="compositionally biased region" description="Polar residues" evidence="1">
    <location>
        <begin position="29"/>
        <end position="38"/>
    </location>
</feature>
<dbReference type="AlphaFoldDB" id="A0A9Q3DTM9"/>
<evidence type="ECO:0000256" key="1">
    <source>
        <dbReference type="SAM" id="MobiDB-lite"/>
    </source>
</evidence>
<feature type="compositionally biased region" description="Basic and acidic residues" evidence="1">
    <location>
        <begin position="301"/>
        <end position="316"/>
    </location>
</feature>
<reference evidence="2" key="1">
    <citation type="submission" date="2021-03" db="EMBL/GenBank/DDBJ databases">
        <title>Draft genome sequence of rust myrtle Austropuccinia psidii MF-1, a brazilian biotype.</title>
        <authorList>
            <person name="Quecine M.C."/>
            <person name="Pachon D.M.R."/>
            <person name="Bonatelli M.L."/>
            <person name="Correr F.H."/>
            <person name="Franceschini L.M."/>
            <person name="Leite T.F."/>
            <person name="Margarido G.R.A."/>
            <person name="Almeida C.A."/>
            <person name="Ferrarezi J.A."/>
            <person name="Labate C.A."/>
        </authorList>
    </citation>
    <scope>NUCLEOTIDE SEQUENCE</scope>
    <source>
        <strain evidence="2">MF-1</strain>
    </source>
</reference>
<feature type="compositionally biased region" description="Low complexity" evidence="1">
    <location>
        <begin position="342"/>
        <end position="354"/>
    </location>
</feature>
<proteinExistence type="predicted"/>